<dbReference type="OrthoDB" id="2364732at2759"/>
<dbReference type="InterPro" id="IPR027417">
    <property type="entry name" value="P-loop_NTPase"/>
</dbReference>
<protein>
    <submittedName>
        <fullName evidence="2">Uncharacterized protein</fullName>
    </submittedName>
</protein>
<evidence type="ECO:0000256" key="1">
    <source>
        <dbReference type="SAM" id="MobiDB-lite"/>
    </source>
</evidence>
<evidence type="ECO:0000313" key="3">
    <source>
        <dbReference type="Proteomes" id="UP000094569"/>
    </source>
</evidence>
<gene>
    <name evidence="2" type="ORF">SI65_08368</name>
</gene>
<dbReference type="VEuPathDB" id="FungiDB:SI65_08368"/>
<organism evidence="2 3">
    <name type="scientific">Aspergillus cristatus</name>
    <name type="common">Chinese Fuzhuan brick tea-fermentation fungus</name>
    <name type="synonym">Eurotium cristatum</name>
    <dbReference type="NCBI Taxonomy" id="573508"/>
    <lineage>
        <taxon>Eukaryota</taxon>
        <taxon>Fungi</taxon>
        <taxon>Dikarya</taxon>
        <taxon>Ascomycota</taxon>
        <taxon>Pezizomycotina</taxon>
        <taxon>Eurotiomycetes</taxon>
        <taxon>Eurotiomycetidae</taxon>
        <taxon>Eurotiales</taxon>
        <taxon>Aspergillaceae</taxon>
        <taxon>Aspergillus</taxon>
        <taxon>Aspergillus subgen. Aspergillus</taxon>
    </lineage>
</organism>
<evidence type="ECO:0000313" key="2">
    <source>
        <dbReference type="EMBL" id="ODM16368.1"/>
    </source>
</evidence>
<accession>A0A1E3B648</accession>
<dbReference type="STRING" id="573508.A0A1E3B648"/>
<dbReference type="Proteomes" id="UP000094569">
    <property type="component" value="Unassembled WGS sequence"/>
</dbReference>
<comment type="caution">
    <text evidence="2">The sequence shown here is derived from an EMBL/GenBank/DDBJ whole genome shotgun (WGS) entry which is preliminary data.</text>
</comment>
<feature type="region of interest" description="Disordered" evidence="1">
    <location>
        <begin position="76"/>
        <end position="108"/>
    </location>
</feature>
<feature type="compositionally biased region" description="Low complexity" evidence="1">
    <location>
        <begin position="79"/>
        <end position="90"/>
    </location>
</feature>
<proteinExistence type="predicted"/>
<dbReference type="EMBL" id="JXNT01000012">
    <property type="protein sequence ID" value="ODM16368.1"/>
    <property type="molecule type" value="Genomic_DNA"/>
</dbReference>
<sequence length="645" mass="73116">MSLLYYAFRKLLNAGAPDDIPPQPAYIMTGRCKGESMVDGQTVPCFCPKGQYQVVDHRPNLSELRCICGHYFSKHDSSPESTTSAPSALAPTPPRHARSPPRKRLPETFTERSLTVTALWDLIKRRQVVHIRGTPATGKSTLAHLLARHVSILEPELEVYHLCWPESFDYLTKSAPYSYLLNDLAHRSQDCDDWMDIDGLLIIDEAQASYRYSSLWNDLIKFLEPGFGLRVALFSSYGSASALVQEASTLTPLKLNSNQRVSLKRSAEHPDLCLLLSHDEFHDLVYRRCLSYGDSQPFHPSAELIEHLFGMTQGHAAASACVLEILSESKELRPFRKRALPIPLVDAIEFIQTDKFLKAALNYAKFARGLVSEEVLHKMPDLVKFLQTAVSQNFVSGDPAPGTPLELCYRKGWLQAELSSDDYTVYVFASPLHRRCTEFLLPQPSVPFPRSLYPTLKAFSFSVLRMFSSVALNIEAPLSDSAVSRPLEAGYQDEYYRASFELLGNLYLKSEWAGTQQTGWVDFAIPSEKWIVECVRDGDKLKEHIERFQMTGKYRQWISNQEMQEFILLDFRRSIPRKQRGMHFLSLLSLHPPASFLTAHLVHFLSNVGIDWLFHVVFADDFSSYTVYDSDCKAVPGESQIALLR</sequence>
<reference evidence="2 3" key="1">
    <citation type="journal article" date="2016" name="BMC Genomics">
        <title>Comparative genomic and transcriptomic analyses of the Fuzhuan brick tea-fermentation fungus Aspergillus cristatus.</title>
        <authorList>
            <person name="Ge Y."/>
            <person name="Wang Y."/>
            <person name="Liu Y."/>
            <person name="Tan Y."/>
            <person name="Ren X."/>
            <person name="Zhang X."/>
            <person name="Hyde K.D."/>
            <person name="Liu Y."/>
            <person name="Liu Z."/>
        </authorList>
    </citation>
    <scope>NUCLEOTIDE SEQUENCE [LARGE SCALE GENOMIC DNA]</scope>
    <source>
        <strain evidence="2 3">GZAAS20.1005</strain>
    </source>
</reference>
<dbReference type="AlphaFoldDB" id="A0A1E3B648"/>
<name>A0A1E3B648_ASPCR</name>
<dbReference type="SUPFAM" id="SSF52540">
    <property type="entry name" value="P-loop containing nucleoside triphosphate hydrolases"/>
    <property type="match status" value="1"/>
</dbReference>
<keyword evidence="3" id="KW-1185">Reference proteome</keyword>